<dbReference type="InterPro" id="IPR050469">
    <property type="entry name" value="Diguanylate_Cyclase"/>
</dbReference>
<dbReference type="Gene3D" id="3.30.70.270">
    <property type="match status" value="1"/>
</dbReference>
<dbReference type="AlphaFoldDB" id="A0A1M5B6G1"/>
<dbReference type="InterPro" id="IPR029787">
    <property type="entry name" value="Nucleotide_cyclase"/>
</dbReference>
<dbReference type="Pfam" id="PF07695">
    <property type="entry name" value="7TMR-DISM_7TM"/>
    <property type="match status" value="1"/>
</dbReference>
<dbReference type="InterPro" id="IPR043128">
    <property type="entry name" value="Rev_trsase/Diguanyl_cyclase"/>
</dbReference>
<comment type="catalytic activity">
    <reaction evidence="3">
        <text>2 GTP = 3',3'-c-di-GMP + 2 diphosphate</text>
        <dbReference type="Rhea" id="RHEA:24898"/>
        <dbReference type="ChEBI" id="CHEBI:33019"/>
        <dbReference type="ChEBI" id="CHEBI:37565"/>
        <dbReference type="ChEBI" id="CHEBI:58805"/>
        <dbReference type="EC" id="2.7.7.65"/>
    </reaction>
</comment>
<dbReference type="PROSITE" id="PS50887">
    <property type="entry name" value="GGDEF"/>
    <property type="match status" value="1"/>
</dbReference>
<dbReference type="SMART" id="SM00267">
    <property type="entry name" value="GGDEF"/>
    <property type="match status" value="1"/>
</dbReference>
<dbReference type="GO" id="GO:1902201">
    <property type="term" value="P:negative regulation of bacterial-type flagellum-dependent cell motility"/>
    <property type="evidence" value="ECO:0007669"/>
    <property type="project" value="TreeGrafter"/>
</dbReference>
<keyword evidence="4" id="KW-0812">Transmembrane</keyword>
<evidence type="ECO:0000256" key="5">
    <source>
        <dbReference type="SAM" id="SignalP"/>
    </source>
</evidence>
<sequence length="569" mass="64774">MMFNRPLLFTRLFIMLWCVLVSAVALADIPTQVIQGSSVKLEQFQMGYFVDKTEKMLFSDVQKQEFQLSPNGVSLGTTSRMTWAKIEIENANTTPIKVYLHHPYAYHNHKVELYEVVNGTLTRERVLDMDRKETQQWMYRGSAVFDITLEPNQRKILFVKSQSFSHQWFTLNLYDEDQSKRALLGLYTDIALLAGMLLALIIYNFLLFFSSRLREHFFYACYLVAGGFWVALSYGLLADLFNVYGSITLKWHLSLVAMPIFLLLFMINIFETKKKYPIEHWALLSILTLLICDFVYGLFDMITALNYSSTLAAIMMVVSISVTISMLIRKHPIAPFFLLGHGLFAIFSTMAVLFYKGKAEFTYINSHGVGIGIMLEALVLSLIIAYRIRSLETMKAAQDELKLLASTDSLTQLFNRRHFNTEAEYLLQQAKQLQQPAAIAMLDIDHFKKVNDTHGHSFGDKVIIQVANTLMAECRGQDVLARYGGEEFIILMTNTSIGEAFNLVEQIRQELAKATVILNNTQSVNFTISAGIAAIDLENPILKNSINQADKALYQAKENGRNQSLVYKV</sequence>
<dbReference type="PANTHER" id="PTHR45138">
    <property type="entry name" value="REGULATORY COMPONENTS OF SENSORY TRANSDUCTION SYSTEM"/>
    <property type="match status" value="1"/>
</dbReference>
<keyword evidence="4" id="KW-1133">Transmembrane helix</keyword>
<dbReference type="EMBL" id="FQVF01000007">
    <property type="protein sequence ID" value="SHF37877.1"/>
    <property type="molecule type" value="Genomic_DNA"/>
</dbReference>
<dbReference type="GO" id="GO:0043709">
    <property type="term" value="P:cell adhesion involved in single-species biofilm formation"/>
    <property type="evidence" value="ECO:0007669"/>
    <property type="project" value="TreeGrafter"/>
</dbReference>
<evidence type="ECO:0000256" key="1">
    <source>
        <dbReference type="ARBA" id="ARBA00001946"/>
    </source>
</evidence>
<dbReference type="Proteomes" id="UP000184517">
    <property type="component" value="Unassembled WGS sequence"/>
</dbReference>
<feature type="domain" description="GGDEF" evidence="6">
    <location>
        <begin position="435"/>
        <end position="569"/>
    </location>
</feature>
<feature type="chain" id="PRO_5012838534" description="diguanylate cyclase" evidence="5">
    <location>
        <begin position="28"/>
        <end position="569"/>
    </location>
</feature>
<dbReference type="SUPFAM" id="SSF55073">
    <property type="entry name" value="Nucleotide cyclase"/>
    <property type="match status" value="1"/>
</dbReference>
<feature type="transmembrane region" description="Helical" evidence="4">
    <location>
        <begin position="305"/>
        <end position="328"/>
    </location>
</feature>
<dbReference type="NCBIfam" id="TIGR00254">
    <property type="entry name" value="GGDEF"/>
    <property type="match status" value="1"/>
</dbReference>
<feature type="signal peptide" evidence="5">
    <location>
        <begin position="1"/>
        <end position="27"/>
    </location>
</feature>
<evidence type="ECO:0000256" key="4">
    <source>
        <dbReference type="SAM" id="Phobius"/>
    </source>
</evidence>
<dbReference type="Pfam" id="PF00990">
    <property type="entry name" value="GGDEF"/>
    <property type="match status" value="1"/>
</dbReference>
<dbReference type="PANTHER" id="PTHR45138:SF9">
    <property type="entry name" value="DIGUANYLATE CYCLASE DGCM-RELATED"/>
    <property type="match status" value="1"/>
</dbReference>
<dbReference type="InterPro" id="IPR011623">
    <property type="entry name" value="7TMR_DISM_rcpt_extracell_dom1"/>
</dbReference>
<feature type="transmembrane region" description="Helical" evidence="4">
    <location>
        <begin position="249"/>
        <end position="269"/>
    </location>
</feature>
<keyword evidence="8" id="KW-1185">Reference proteome</keyword>
<feature type="transmembrane region" description="Helical" evidence="4">
    <location>
        <begin position="335"/>
        <end position="355"/>
    </location>
</feature>
<dbReference type="EC" id="2.7.7.65" evidence="2"/>
<dbReference type="InterPro" id="IPR011622">
    <property type="entry name" value="7TMR_DISM_rcpt_extracell_dom2"/>
</dbReference>
<dbReference type="OrthoDB" id="5289013at2"/>
<evidence type="ECO:0000259" key="6">
    <source>
        <dbReference type="PROSITE" id="PS50887"/>
    </source>
</evidence>
<proteinExistence type="predicted"/>
<evidence type="ECO:0000256" key="2">
    <source>
        <dbReference type="ARBA" id="ARBA00012528"/>
    </source>
</evidence>
<feature type="transmembrane region" description="Helical" evidence="4">
    <location>
        <begin position="217"/>
        <end position="237"/>
    </location>
</feature>
<dbReference type="Gene3D" id="2.60.40.2380">
    <property type="match status" value="1"/>
</dbReference>
<dbReference type="GO" id="GO:0005886">
    <property type="term" value="C:plasma membrane"/>
    <property type="evidence" value="ECO:0007669"/>
    <property type="project" value="TreeGrafter"/>
</dbReference>
<feature type="transmembrane region" description="Helical" evidence="4">
    <location>
        <begin position="367"/>
        <end position="386"/>
    </location>
</feature>
<evidence type="ECO:0000313" key="8">
    <source>
        <dbReference type="Proteomes" id="UP000184517"/>
    </source>
</evidence>
<evidence type="ECO:0000256" key="3">
    <source>
        <dbReference type="ARBA" id="ARBA00034247"/>
    </source>
</evidence>
<dbReference type="STRING" id="1122206.SAMN02745753_01836"/>
<feature type="transmembrane region" description="Helical" evidence="4">
    <location>
        <begin position="190"/>
        <end position="210"/>
    </location>
</feature>
<dbReference type="InterPro" id="IPR000160">
    <property type="entry name" value="GGDEF_dom"/>
</dbReference>
<dbReference type="FunFam" id="3.30.70.270:FF:000001">
    <property type="entry name" value="Diguanylate cyclase domain protein"/>
    <property type="match status" value="1"/>
</dbReference>
<protein>
    <recommendedName>
        <fullName evidence="2">diguanylate cyclase</fullName>
        <ecNumber evidence="2">2.7.7.65</ecNumber>
    </recommendedName>
</protein>
<organism evidence="7 8">
    <name type="scientific">Marinomonas polaris DSM 16579</name>
    <dbReference type="NCBI Taxonomy" id="1122206"/>
    <lineage>
        <taxon>Bacteria</taxon>
        <taxon>Pseudomonadati</taxon>
        <taxon>Pseudomonadota</taxon>
        <taxon>Gammaproteobacteria</taxon>
        <taxon>Oceanospirillales</taxon>
        <taxon>Oceanospirillaceae</taxon>
        <taxon>Marinomonas</taxon>
    </lineage>
</organism>
<gene>
    <name evidence="7" type="ORF">SAMN02745753_01836</name>
</gene>
<dbReference type="RefSeq" id="WP_072839405.1">
    <property type="nucleotide sequence ID" value="NZ_FQVF01000007.1"/>
</dbReference>
<feature type="transmembrane region" description="Helical" evidence="4">
    <location>
        <begin position="281"/>
        <end position="299"/>
    </location>
</feature>
<keyword evidence="5" id="KW-0732">Signal</keyword>
<evidence type="ECO:0000313" key="7">
    <source>
        <dbReference type="EMBL" id="SHF37877.1"/>
    </source>
</evidence>
<keyword evidence="4" id="KW-0472">Membrane</keyword>
<dbReference type="GO" id="GO:0052621">
    <property type="term" value="F:diguanylate cyclase activity"/>
    <property type="evidence" value="ECO:0007669"/>
    <property type="project" value="UniProtKB-EC"/>
</dbReference>
<comment type="cofactor">
    <cofactor evidence="1">
        <name>Mg(2+)</name>
        <dbReference type="ChEBI" id="CHEBI:18420"/>
    </cofactor>
</comment>
<dbReference type="Pfam" id="PF07696">
    <property type="entry name" value="7TMR-DISMED2"/>
    <property type="match status" value="1"/>
</dbReference>
<accession>A0A1M5B6G1</accession>
<reference evidence="8" key="1">
    <citation type="submission" date="2016-11" db="EMBL/GenBank/DDBJ databases">
        <authorList>
            <person name="Varghese N."/>
            <person name="Submissions S."/>
        </authorList>
    </citation>
    <scope>NUCLEOTIDE SEQUENCE [LARGE SCALE GENOMIC DNA]</scope>
    <source>
        <strain evidence="8">DSM 16579</strain>
    </source>
</reference>
<dbReference type="CDD" id="cd01949">
    <property type="entry name" value="GGDEF"/>
    <property type="match status" value="1"/>
</dbReference>
<name>A0A1M5B6G1_9GAMM</name>